<evidence type="ECO:0000256" key="2">
    <source>
        <dbReference type="ARBA" id="ARBA00008473"/>
    </source>
</evidence>
<gene>
    <name evidence="12" type="ORF">BOX15_Mlig026582g2</name>
</gene>
<evidence type="ECO:0000256" key="4">
    <source>
        <dbReference type="ARBA" id="ARBA00022448"/>
    </source>
</evidence>
<accession>A0A267E532</accession>
<dbReference type="AlphaFoldDB" id="A0A267E532"/>
<dbReference type="GO" id="GO:0006888">
    <property type="term" value="P:endoplasmic reticulum to Golgi vesicle-mediated transport"/>
    <property type="evidence" value="ECO:0007669"/>
    <property type="project" value="InterPro"/>
</dbReference>
<proteinExistence type="inferred from homology"/>
<dbReference type="InterPro" id="IPR023601">
    <property type="entry name" value="Golgi_SNAP_su1"/>
</dbReference>
<dbReference type="PANTHER" id="PTHR21094:SF2">
    <property type="entry name" value="GOLGI SNAP RECEPTOR COMPLEX MEMBER 1"/>
    <property type="match status" value="1"/>
</dbReference>
<keyword evidence="5 11" id="KW-0812">Transmembrane</keyword>
<feature type="non-terminal residue" evidence="12">
    <location>
        <position position="1"/>
    </location>
</feature>
<dbReference type="GO" id="GO:0031201">
    <property type="term" value="C:SNARE complex"/>
    <property type="evidence" value="ECO:0007669"/>
    <property type="project" value="TreeGrafter"/>
</dbReference>
<name>A0A267E532_9PLAT</name>
<evidence type="ECO:0000313" key="13">
    <source>
        <dbReference type="Proteomes" id="UP000215902"/>
    </source>
</evidence>
<keyword evidence="13" id="KW-1185">Reference proteome</keyword>
<dbReference type="GO" id="GO:0005797">
    <property type="term" value="C:Golgi medial cisterna"/>
    <property type="evidence" value="ECO:0007669"/>
    <property type="project" value="TreeGrafter"/>
</dbReference>
<dbReference type="GO" id="GO:0000139">
    <property type="term" value="C:Golgi membrane"/>
    <property type="evidence" value="ECO:0007669"/>
    <property type="project" value="UniProtKB-SubCell"/>
</dbReference>
<evidence type="ECO:0000256" key="8">
    <source>
        <dbReference type="ARBA" id="ARBA00023034"/>
    </source>
</evidence>
<sequence>RRAHTSQLSFPPAAASPSSQPMRQADAASSFANGEGSAAWEAARRRARQLESALDRQLVELASCRRHGGGQEGDSHDAEVERLLAELEACHQRMAAATANTARGSWGRQWQLQRHRDTLDEYRREWLRIGRRCWAAATAAAAAAVAAASSVAANAGDFGVDPTSPPPSPSPQQTGASKLRQDATLIDIGVCADPDESAESPLMSPSHRQQQLPWPCPQDLLRRVLGWRRRRHLRAPRRPREAATACVGAGCLLMLMLVYVFLFR</sequence>
<dbReference type="PANTHER" id="PTHR21094">
    <property type="entry name" value="GOS-28 SNARE- RELATED"/>
    <property type="match status" value="1"/>
</dbReference>
<feature type="transmembrane region" description="Helical" evidence="11">
    <location>
        <begin position="242"/>
        <end position="262"/>
    </location>
</feature>
<feature type="region of interest" description="Disordered" evidence="10">
    <location>
        <begin position="157"/>
        <end position="179"/>
    </location>
</feature>
<evidence type="ECO:0000256" key="3">
    <source>
        <dbReference type="ARBA" id="ARBA00015612"/>
    </source>
</evidence>
<dbReference type="Proteomes" id="UP000215902">
    <property type="component" value="Unassembled WGS sequence"/>
</dbReference>
<feature type="region of interest" description="Disordered" evidence="10">
    <location>
        <begin position="1"/>
        <end position="43"/>
    </location>
</feature>
<keyword evidence="9 11" id="KW-0472">Membrane</keyword>
<dbReference type="GO" id="GO:0048219">
    <property type="term" value="P:inter-Golgi cisterna vesicle-mediated transport"/>
    <property type="evidence" value="ECO:0007669"/>
    <property type="project" value="TreeGrafter"/>
</dbReference>
<keyword evidence="6" id="KW-0653">Protein transport</keyword>
<evidence type="ECO:0000256" key="5">
    <source>
        <dbReference type="ARBA" id="ARBA00022692"/>
    </source>
</evidence>
<protein>
    <recommendedName>
        <fullName evidence="3">Golgi SNAP receptor complex member 1</fullName>
    </recommendedName>
</protein>
<evidence type="ECO:0000256" key="9">
    <source>
        <dbReference type="ARBA" id="ARBA00023136"/>
    </source>
</evidence>
<dbReference type="EMBL" id="NIVC01002688">
    <property type="protein sequence ID" value="PAA55919.1"/>
    <property type="molecule type" value="Genomic_DNA"/>
</dbReference>
<keyword evidence="8" id="KW-0333">Golgi apparatus</keyword>
<evidence type="ECO:0000256" key="7">
    <source>
        <dbReference type="ARBA" id="ARBA00022989"/>
    </source>
</evidence>
<evidence type="ECO:0000256" key="1">
    <source>
        <dbReference type="ARBA" id="ARBA00004409"/>
    </source>
</evidence>
<evidence type="ECO:0000313" key="12">
    <source>
        <dbReference type="EMBL" id="PAA55919.1"/>
    </source>
</evidence>
<keyword evidence="4" id="KW-0813">Transport</keyword>
<dbReference type="GO" id="GO:0005484">
    <property type="term" value="F:SNAP receptor activity"/>
    <property type="evidence" value="ECO:0007669"/>
    <property type="project" value="TreeGrafter"/>
</dbReference>
<dbReference type="GO" id="GO:0006906">
    <property type="term" value="P:vesicle fusion"/>
    <property type="evidence" value="ECO:0007669"/>
    <property type="project" value="TreeGrafter"/>
</dbReference>
<evidence type="ECO:0000256" key="6">
    <source>
        <dbReference type="ARBA" id="ARBA00022927"/>
    </source>
</evidence>
<dbReference type="GO" id="GO:0015031">
    <property type="term" value="P:protein transport"/>
    <property type="evidence" value="ECO:0007669"/>
    <property type="project" value="UniProtKB-KW"/>
</dbReference>
<organism evidence="12 13">
    <name type="scientific">Macrostomum lignano</name>
    <dbReference type="NCBI Taxonomy" id="282301"/>
    <lineage>
        <taxon>Eukaryota</taxon>
        <taxon>Metazoa</taxon>
        <taxon>Spiralia</taxon>
        <taxon>Lophotrochozoa</taxon>
        <taxon>Platyhelminthes</taxon>
        <taxon>Rhabditophora</taxon>
        <taxon>Macrostomorpha</taxon>
        <taxon>Macrostomida</taxon>
        <taxon>Macrostomidae</taxon>
        <taxon>Macrostomum</taxon>
    </lineage>
</organism>
<comment type="subcellular location">
    <subcellularLocation>
        <location evidence="1">Golgi apparatus membrane</location>
        <topology evidence="1">Single-pass type IV membrane protein</topology>
    </subcellularLocation>
</comment>
<comment type="similarity">
    <text evidence="2">Belongs to the GOSR1 family.</text>
</comment>
<evidence type="ECO:0000256" key="11">
    <source>
        <dbReference type="SAM" id="Phobius"/>
    </source>
</evidence>
<keyword evidence="7 11" id="KW-1133">Transmembrane helix</keyword>
<evidence type="ECO:0000256" key="10">
    <source>
        <dbReference type="SAM" id="MobiDB-lite"/>
    </source>
</evidence>
<comment type="caution">
    <text evidence="12">The sequence shown here is derived from an EMBL/GenBank/DDBJ whole genome shotgun (WGS) entry which is preliminary data.</text>
</comment>
<reference evidence="12 13" key="1">
    <citation type="submission" date="2017-06" db="EMBL/GenBank/DDBJ databases">
        <title>A platform for efficient transgenesis in Macrostomum lignano, a flatworm model organism for stem cell research.</title>
        <authorList>
            <person name="Berezikov E."/>
        </authorList>
    </citation>
    <scope>NUCLEOTIDE SEQUENCE [LARGE SCALE GENOMIC DNA]</scope>
    <source>
        <strain evidence="12">DV1</strain>
        <tissue evidence="12">Whole organism</tissue>
    </source>
</reference>
<dbReference type="GO" id="GO:0005801">
    <property type="term" value="C:cis-Golgi network"/>
    <property type="evidence" value="ECO:0007669"/>
    <property type="project" value="InterPro"/>
</dbReference>